<accession>A0A6S6R070</accession>
<gene>
    <name evidence="2" type="ORF">IZ6_31030</name>
</gene>
<sequence length="142" mass="16251">MRKDDDRRLCECVCLGTPEPGQCQKRRKSIHRHDASYPANRELSDVEVRTVGNRKDKAGKDEKDRHSDRTIVDETREGTPEAQIKMHMHMKKEHIKCRDEADRRQGPDLFHAAPEAFNVPIRVVGVRQASESVRGKGRGSEP</sequence>
<dbReference type="AlphaFoldDB" id="A0A6S6R070"/>
<reference evidence="2 3" key="1">
    <citation type="submission" date="2020-08" db="EMBL/GenBank/DDBJ databases">
        <title>Genome sequence of Rhizobiales bacterium strain IZ6.</title>
        <authorList>
            <person name="Nakai R."/>
            <person name="Naganuma T."/>
        </authorList>
    </citation>
    <scope>NUCLEOTIDE SEQUENCE [LARGE SCALE GENOMIC DNA]</scope>
    <source>
        <strain evidence="2 3">IZ6</strain>
    </source>
</reference>
<dbReference type="EMBL" id="AP023361">
    <property type="protein sequence ID" value="BCJ92368.1"/>
    <property type="molecule type" value="Genomic_DNA"/>
</dbReference>
<organism evidence="2 3">
    <name type="scientific">Terrihabitans soli</name>
    <dbReference type="NCBI Taxonomy" id="708113"/>
    <lineage>
        <taxon>Bacteria</taxon>
        <taxon>Pseudomonadati</taxon>
        <taxon>Pseudomonadota</taxon>
        <taxon>Alphaproteobacteria</taxon>
        <taxon>Hyphomicrobiales</taxon>
        <taxon>Terrihabitans</taxon>
    </lineage>
</organism>
<proteinExistence type="predicted"/>
<evidence type="ECO:0000256" key="1">
    <source>
        <dbReference type="SAM" id="MobiDB-lite"/>
    </source>
</evidence>
<feature type="compositionally biased region" description="Basic and acidic residues" evidence="1">
    <location>
        <begin position="42"/>
        <end position="78"/>
    </location>
</feature>
<dbReference type="Proteomes" id="UP000515317">
    <property type="component" value="Chromosome"/>
</dbReference>
<evidence type="ECO:0000313" key="2">
    <source>
        <dbReference type="EMBL" id="BCJ92368.1"/>
    </source>
</evidence>
<protein>
    <submittedName>
        <fullName evidence="2">Uncharacterized protein</fullName>
    </submittedName>
</protein>
<feature type="region of interest" description="Disordered" evidence="1">
    <location>
        <begin position="22"/>
        <end position="78"/>
    </location>
</feature>
<name>A0A6S6R070_9HYPH</name>
<keyword evidence="3" id="KW-1185">Reference proteome</keyword>
<evidence type="ECO:0000313" key="3">
    <source>
        <dbReference type="Proteomes" id="UP000515317"/>
    </source>
</evidence>
<dbReference type="KEGG" id="tso:IZ6_31030"/>